<dbReference type="InterPro" id="IPR007527">
    <property type="entry name" value="Znf_SWIM"/>
</dbReference>
<gene>
    <name evidence="3" type="ORF">KM295_06145</name>
</gene>
<organism evidence="3 4">
    <name type="scientific">Natronomonas aquatica</name>
    <dbReference type="NCBI Taxonomy" id="2841590"/>
    <lineage>
        <taxon>Archaea</taxon>
        <taxon>Methanobacteriati</taxon>
        <taxon>Methanobacteriota</taxon>
        <taxon>Stenosarchaea group</taxon>
        <taxon>Halobacteria</taxon>
        <taxon>Halobacteriales</taxon>
        <taxon>Natronomonadaceae</taxon>
        <taxon>Natronomonas</taxon>
    </lineage>
</organism>
<evidence type="ECO:0000256" key="1">
    <source>
        <dbReference type="PROSITE-ProRule" id="PRU00325"/>
    </source>
</evidence>
<dbReference type="Proteomes" id="UP001139494">
    <property type="component" value="Unassembled WGS sequence"/>
</dbReference>
<keyword evidence="1" id="KW-0862">Zinc</keyword>
<reference evidence="3" key="1">
    <citation type="journal article" date="2023" name="Front. Microbiol.">
        <title>Genomic-based phylogenetic and metabolic analyses of the genus Natronomonas, and description of Natronomonas aquatica sp. nov.</title>
        <authorList>
            <person name="Garcia-Roldan A."/>
            <person name="Duran-Viseras A."/>
            <person name="de la Haba R.R."/>
            <person name="Corral P."/>
            <person name="Sanchez-Porro C."/>
            <person name="Ventosa A."/>
        </authorList>
    </citation>
    <scope>NUCLEOTIDE SEQUENCE</scope>
    <source>
        <strain evidence="3">F2-12</strain>
    </source>
</reference>
<proteinExistence type="predicted"/>
<keyword evidence="4" id="KW-1185">Reference proteome</keyword>
<dbReference type="Pfam" id="PF04434">
    <property type="entry name" value="SWIM"/>
    <property type="match status" value="1"/>
</dbReference>
<protein>
    <submittedName>
        <fullName evidence="3">SWIM zinc finger family protein</fullName>
    </submittedName>
</protein>
<dbReference type="PROSITE" id="PS50966">
    <property type="entry name" value="ZF_SWIM"/>
    <property type="match status" value="1"/>
</dbReference>
<keyword evidence="1" id="KW-0863">Zinc-finger</keyword>
<name>A0A9R1CSW5_9EURY</name>
<dbReference type="GO" id="GO:0008270">
    <property type="term" value="F:zinc ion binding"/>
    <property type="evidence" value="ECO:0007669"/>
    <property type="project" value="UniProtKB-KW"/>
</dbReference>
<sequence>MTHPINPPASSDTRLRPLAPDTRRLEDRAARAWTEPMAVTPLGGGRYAVASHSGARYLVNLPDGDCSCPDHEIRGERCKHLRRVAIEVTDRRVPPPGRRRGECTVCGLPSFVPETGLPVCSDCRFERGDLATDKETGDVVVVYRQTDETAAERYVGTADCTVAEYPKNDGYPSTDPVVEVVYPFSGDRNADISERPRYAFPRSRLAAREEMLIE</sequence>
<evidence type="ECO:0000313" key="3">
    <source>
        <dbReference type="EMBL" id="MCQ4333084.1"/>
    </source>
</evidence>
<dbReference type="EMBL" id="JAHLKM010000005">
    <property type="protein sequence ID" value="MCQ4333084.1"/>
    <property type="molecule type" value="Genomic_DNA"/>
</dbReference>
<accession>A0A9R1CSW5</accession>
<evidence type="ECO:0000313" key="4">
    <source>
        <dbReference type="Proteomes" id="UP001139494"/>
    </source>
</evidence>
<keyword evidence="1" id="KW-0479">Metal-binding</keyword>
<evidence type="ECO:0000259" key="2">
    <source>
        <dbReference type="PROSITE" id="PS50966"/>
    </source>
</evidence>
<feature type="domain" description="SWIM-type" evidence="2">
    <location>
        <begin position="57"/>
        <end position="89"/>
    </location>
</feature>
<dbReference type="AlphaFoldDB" id="A0A9R1CSW5"/>
<comment type="caution">
    <text evidence="3">The sequence shown here is derived from an EMBL/GenBank/DDBJ whole genome shotgun (WGS) entry which is preliminary data.</text>
</comment>